<evidence type="ECO:0000313" key="1">
    <source>
        <dbReference type="EMBL" id="DAE92450.1"/>
    </source>
</evidence>
<sequence length="118" mass="13228">MKDFKTRLISLLERDIPELADKIQAGAVDARTPAPFAAFSVPEETPVRTLHGIAGYRTMFEVAVYDSRFSGAERLKHRVIAALEGVEFDGKRSRFVSSAAEYYADYDLYGATMTFRIV</sequence>
<name>A0A8S5RSW8_9CAUD</name>
<protein>
    <recommendedName>
        <fullName evidence="2">DUF3168 domain-containing protein</fullName>
    </recommendedName>
</protein>
<proteinExistence type="predicted"/>
<evidence type="ECO:0008006" key="2">
    <source>
        <dbReference type="Google" id="ProtNLM"/>
    </source>
</evidence>
<dbReference type="EMBL" id="BK057800">
    <property type="protein sequence ID" value="DAE92450.1"/>
    <property type="molecule type" value="Genomic_DNA"/>
</dbReference>
<reference evidence="1" key="1">
    <citation type="journal article" date="2021" name="Proc. Natl. Acad. Sci. U.S.A.">
        <title>A Catalog of Tens of Thousands of Viruses from Human Metagenomes Reveals Hidden Associations with Chronic Diseases.</title>
        <authorList>
            <person name="Tisza M.J."/>
            <person name="Buck C.B."/>
        </authorList>
    </citation>
    <scope>NUCLEOTIDE SEQUENCE</scope>
    <source>
        <strain evidence="1">Ct7CH26</strain>
    </source>
</reference>
<accession>A0A8S5RSW8</accession>
<organism evidence="1">
    <name type="scientific">Myoviridae sp. ct7CH26</name>
    <dbReference type="NCBI Taxonomy" id="2827604"/>
    <lineage>
        <taxon>Viruses</taxon>
        <taxon>Duplodnaviria</taxon>
        <taxon>Heunggongvirae</taxon>
        <taxon>Uroviricota</taxon>
        <taxon>Caudoviricetes</taxon>
    </lineage>
</organism>